<reference evidence="2 3" key="1">
    <citation type="submission" date="2018-07" db="EMBL/GenBank/DDBJ databases">
        <title>Genomic Encyclopedia of Type Strains, Phase III (KMG-III): the genomes of soil and plant-associated and newly described type strains.</title>
        <authorList>
            <person name="Whitman W."/>
        </authorList>
    </citation>
    <scope>NUCLEOTIDE SEQUENCE [LARGE SCALE GENOMIC DNA]</scope>
    <source>
        <strain evidence="2 3">CECT 7287</strain>
    </source>
</reference>
<dbReference type="EMBL" id="QRDZ01000001">
    <property type="protein sequence ID" value="RED89154.1"/>
    <property type="molecule type" value="Genomic_DNA"/>
</dbReference>
<organism evidence="2 3">
    <name type="scientific">Cohnella phaseoli</name>
    <dbReference type="NCBI Taxonomy" id="456490"/>
    <lineage>
        <taxon>Bacteria</taxon>
        <taxon>Bacillati</taxon>
        <taxon>Bacillota</taxon>
        <taxon>Bacilli</taxon>
        <taxon>Bacillales</taxon>
        <taxon>Paenibacillaceae</taxon>
        <taxon>Cohnella</taxon>
    </lineage>
</organism>
<sequence>MDGSEYLKYMTERVVSYMERPKEKEQPRAARSKELWLTKWFGMAPMGLMIWWGGRAERKNKTRHKARSADSSVN</sequence>
<keyword evidence="1" id="KW-0812">Transmembrane</keyword>
<dbReference type="Proteomes" id="UP000256977">
    <property type="component" value="Unassembled WGS sequence"/>
</dbReference>
<dbReference type="AlphaFoldDB" id="A0A3D9KRY4"/>
<gene>
    <name evidence="2" type="ORF">DFP98_101125</name>
</gene>
<evidence type="ECO:0000256" key="1">
    <source>
        <dbReference type="SAM" id="Phobius"/>
    </source>
</evidence>
<keyword evidence="3" id="KW-1185">Reference proteome</keyword>
<keyword evidence="1" id="KW-1133">Transmembrane helix</keyword>
<comment type="caution">
    <text evidence="2">The sequence shown here is derived from an EMBL/GenBank/DDBJ whole genome shotgun (WGS) entry which is preliminary data.</text>
</comment>
<keyword evidence="1" id="KW-0472">Membrane</keyword>
<evidence type="ECO:0000313" key="3">
    <source>
        <dbReference type="Proteomes" id="UP000256977"/>
    </source>
</evidence>
<protein>
    <submittedName>
        <fullName evidence="2">YqzE-like protein</fullName>
    </submittedName>
</protein>
<feature type="transmembrane region" description="Helical" evidence="1">
    <location>
        <begin position="36"/>
        <end position="54"/>
    </location>
</feature>
<proteinExistence type="predicted"/>
<evidence type="ECO:0000313" key="2">
    <source>
        <dbReference type="EMBL" id="RED89154.1"/>
    </source>
</evidence>
<dbReference type="InterPro" id="IPR025622">
    <property type="entry name" value="YqzE"/>
</dbReference>
<dbReference type="Pfam" id="PF14038">
    <property type="entry name" value="YqzE"/>
    <property type="match status" value="1"/>
</dbReference>
<name>A0A3D9KRY4_9BACL</name>
<dbReference type="OrthoDB" id="2691835at2"/>
<accession>A0A3D9KRY4</accession>
<dbReference type="RefSeq" id="WP_116058616.1">
    <property type="nucleotide sequence ID" value="NZ_QRDZ01000001.1"/>
</dbReference>